<dbReference type="Pfam" id="PF04545">
    <property type="entry name" value="Sigma70_r4"/>
    <property type="match status" value="1"/>
</dbReference>
<evidence type="ECO:0000256" key="3">
    <source>
        <dbReference type="ARBA" id="ARBA00023082"/>
    </source>
</evidence>
<keyword evidence="9" id="KW-1185">Reference proteome</keyword>
<evidence type="ECO:0000256" key="5">
    <source>
        <dbReference type="ARBA" id="ARBA00023163"/>
    </source>
</evidence>
<keyword evidence="5" id="KW-0804">Transcription</keyword>
<dbReference type="OrthoDB" id="9784272at2"/>
<feature type="domain" description="RNA polymerase sigma-70 region 4" evidence="7">
    <location>
        <begin position="138"/>
        <end position="185"/>
    </location>
</feature>
<keyword evidence="4" id="KW-0238">DNA-binding</keyword>
<dbReference type="InterPro" id="IPR036388">
    <property type="entry name" value="WH-like_DNA-bd_sf"/>
</dbReference>
<dbReference type="AlphaFoldDB" id="A0A318RFC7"/>
<dbReference type="NCBIfam" id="TIGR02937">
    <property type="entry name" value="sigma70-ECF"/>
    <property type="match status" value="1"/>
</dbReference>
<dbReference type="GO" id="GO:0003677">
    <property type="term" value="F:DNA binding"/>
    <property type="evidence" value="ECO:0007669"/>
    <property type="project" value="UniProtKB-KW"/>
</dbReference>
<evidence type="ECO:0000313" key="8">
    <source>
        <dbReference type="EMBL" id="PYE12936.1"/>
    </source>
</evidence>
<feature type="domain" description="RNA polymerase sigma-70 region 2" evidence="6">
    <location>
        <begin position="35"/>
        <end position="101"/>
    </location>
</feature>
<dbReference type="InterPro" id="IPR013324">
    <property type="entry name" value="RNA_pol_sigma_r3/r4-like"/>
</dbReference>
<keyword evidence="3" id="KW-0731">Sigma factor</keyword>
<comment type="similarity">
    <text evidence="1">Belongs to the sigma-70 factor family. ECF subfamily.</text>
</comment>
<evidence type="ECO:0000259" key="6">
    <source>
        <dbReference type="Pfam" id="PF04542"/>
    </source>
</evidence>
<dbReference type="Gene3D" id="1.10.10.10">
    <property type="entry name" value="Winged helix-like DNA-binding domain superfamily/Winged helix DNA-binding domain"/>
    <property type="match status" value="1"/>
</dbReference>
<proteinExistence type="inferred from homology"/>
<sequence>MTAESAHDPNSTVDFANLLARVANKDTQAFRELHDATQSRLFALIYKVVRDVGYAEETLQEVYLEIWLKADTYRPELGKPLSWLMMLCHRRAVDRVRSEERLRRKTALLSMISCDVDAAGADEPVLLRDEYQRLVRHLSALTHRQRQSINLVYFADLTQREAAKHLNILVPAFKTRLRDGVLRLRTQMRAEI</sequence>
<evidence type="ECO:0000313" key="9">
    <source>
        <dbReference type="Proteomes" id="UP000247591"/>
    </source>
</evidence>
<evidence type="ECO:0000256" key="4">
    <source>
        <dbReference type="ARBA" id="ARBA00023125"/>
    </source>
</evidence>
<gene>
    <name evidence="8" type="ORF">DFR67_11941</name>
</gene>
<comment type="caution">
    <text evidence="8">The sequence shown here is derived from an EMBL/GenBank/DDBJ whole genome shotgun (WGS) entry which is preliminary data.</text>
</comment>
<dbReference type="InterPro" id="IPR007627">
    <property type="entry name" value="RNA_pol_sigma70_r2"/>
</dbReference>
<name>A0A318RFC7_WILLI</name>
<accession>A0A318RFC7</accession>
<keyword evidence="2" id="KW-0805">Transcription regulation</keyword>
<evidence type="ECO:0000256" key="2">
    <source>
        <dbReference type="ARBA" id="ARBA00023015"/>
    </source>
</evidence>
<reference evidence="8 9" key="1">
    <citation type="submission" date="2018-06" db="EMBL/GenBank/DDBJ databases">
        <title>Genomic Encyclopedia of Type Strains, Phase IV (KMG-IV): sequencing the most valuable type-strain genomes for metagenomic binning, comparative biology and taxonomic classification.</title>
        <authorList>
            <person name="Goeker M."/>
        </authorList>
    </citation>
    <scope>NUCLEOTIDE SEQUENCE [LARGE SCALE GENOMIC DNA]</scope>
    <source>
        <strain evidence="8 9">DSM 45521</strain>
    </source>
</reference>
<dbReference type="SUPFAM" id="SSF88659">
    <property type="entry name" value="Sigma3 and sigma4 domains of RNA polymerase sigma factors"/>
    <property type="match status" value="1"/>
</dbReference>
<dbReference type="EMBL" id="QJSP01000019">
    <property type="protein sequence ID" value="PYE12936.1"/>
    <property type="molecule type" value="Genomic_DNA"/>
</dbReference>
<dbReference type="InterPro" id="IPR039425">
    <property type="entry name" value="RNA_pol_sigma-70-like"/>
</dbReference>
<dbReference type="InterPro" id="IPR013325">
    <property type="entry name" value="RNA_pol_sigma_r2"/>
</dbReference>
<protein>
    <submittedName>
        <fullName evidence="8">RNA polymerase sigma-70 factor (ECF subfamily)</fullName>
    </submittedName>
</protein>
<organism evidence="8 9">
    <name type="scientific">Williamsia limnetica</name>
    <dbReference type="NCBI Taxonomy" id="882452"/>
    <lineage>
        <taxon>Bacteria</taxon>
        <taxon>Bacillati</taxon>
        <taxon>Actinomycetota</taxon>
        <taxon>Actinomycetes</taxon>
        <taxon>Mycobacteriales</taxon>
        <taxon>Nocardiaceae</taxon>
        <taxon>Williamsia</taxon>
    </lineage>
</organism>
<dbReference type="Proteomes" id="UP000247591">
    <property type="component" value="Unassembled WGS sequence"/>
</dbReference>
<dbReference type="InterPro" id="IPR007630">
    <property type="entry name" value="RNA_pol_sigma70_r4"/>
</dbReference>
<dbReference type="GO" id="GO:0006352">
    <property type="term" value="P:DNA-templated transcription initiation"/>
    <property type="evidence" value="ECO:0007669"/>
    <property type="project" value="InterPro"/>
</dbReference>
<dbReference type="Pfam" id="PF04542">
    <property type="entry name" value="Sigma70_r2"/>
    <property type="match status" value="1"/>
</dbReference>
<dbReference type="PANTHER" id="PTHR43133:SF66">
    <property type="entry name" value="ECF RNA POLYMERASE SIGMA FACTOR SIGK"/>
    <property type="match status" value="1"/>
</dbReference>
<evidence type="ECO:0000259" key="7">
    <source>
        <dbReference type="Pfam" id="PF04545"/>
    </source>
</evidence>
<dbReference type="InterPro" id="IPR014284">
    <property type="entry name" value="RNA_pol_sigma-70_dom"/>
</dbReference>
<dbReference type="PANTHER" id="PTHR43133">
    <property type="entry name" value="RNA POLYMERASE ECF-TYPE SIGMA FACTO"/>
    <property type="match status" value="1"/>
</dbReference>
<dbReference type="Gene3D" id="1.10.1740.10">
    <property type="match status" value="1"/>
</dbReference>
<dbReference type="SUPFAM" id="SSF88946">
    <property type="entry name" value="Sigma2 domain of RNA polymerase sigma factors"/>
    <property type="match status" value="1"/>
</dbReference>
<dbReference type="GO" id="GO:0016987">
    <property type="term" value="F:sigma factor activity"/>
    <property type="evidence" value="ECO:0007669"/>
    <property type="project" value="UniProtKB-KW"/>
</dbReference>
<evidence type="ECO:0000256" key="1">
    <source>
        <dbReference type="ARBA" id="ARBA00010641"/>
    </source>
</evidence>
<dbReference type="RefSeq" id="WP_110472185.1">
    <property type="nucleotide sequence ID" value="NZ_QJSP01000019.1"/>
</dbReference>